<protein>
    <submittedName>
        <fullName evidence="5">3-oxoacyl-ACP reductase</fullName>
    </submittedName>
</protein>
<evidence type="ECO:0000256" key="2">
    <source>
        <dbReference type="ARBA" id="ARBA00023002"/>
    </source>
</evidence>
<organism evidence="5 6">
    <name type="scientific">Psychromicrobium lacuslunae</name>
    <dbReference type="NCBI Taxonomy" id="1618207"/>
    <lineage>
        <taxon>Bacteria</taxon>
        <taxon>Bacillati</taxon>
        <taxon>Actinomycetota</taxon>
        <taxon>Actinomycetes</taxon>
        <taxon>Micrococcales</taxon>
        <taxon>Micrococcaceae</taxon>
        <taxon>Psychromicrobium</taxon>
    </lineage>
</organism>
<dbReference type="InterPro" id="IPR020904">
    <property type="entry name" value="Sc_DH/Rdtase_CS"/>
</dbReference>
<dbReference type="PROSITE" id="PS00061">
    <property type="entry name" value="ADH_SHORT"/>
    <property type="match status" value="1"/>
</dbReference>
<dbReference type="SUPFAM" id="SSF51735">
    <property type="entry name" value="NAD(P)-binding Rossmann-fold domains"/>
    <property type="match status" value="1"/>
</dbReference>
<feature type="domain" description="Ketoreductase" evidence="4">
    <location>
        <begin position="10"/>
        <end position="191"/>
    </location>
</feature>
<keyword evidence="2" id="KW-0560">Oxidoreductase</keyword>
<dbReference type="InterPro" id="IPR002347">
    <property type="entry name" value="SDR_fam"/>
</dbReference>
<dbReference type="Proteomes" id="UP000061839">
    <property type="component" value="Chromosome"/>
</dbReference>
<dbReference type="PRINTS" id="PR00081">
    <property type="entry name" value="GDHRDH"/>
</dbReference>
<evidence type="ECO:0000256" key="1">
    <source>
        <dbReference type="ARBA" id="ARBA00006484"/>
    </source>
</evidence>
<dbReference type="HOGENOM" id="CLU_010194_1_0_11"/>
<sequence>MTSSQRHQAKVALVTGGGTGIGAAIAGRLVAEGAKVILTGRRPEPLEAAAERLSARAIAADMSAPGEVKAVIEQIVAEFGQLDLVVANAGGHGFSSVAETDDESWRSSMAANLDTAFVTLREALPQLIAQQGSAVIVSSLAGLFAGPNVAGYTVGKHALIGLTKSLARDYGKRGVRVNALCPGWVRTPMADAEMDEYAAAAGIASREEAYRKVTANVPLARPADPAEIAAIASFLGSSEASYITGATIVADGGAHVVDLPTIAFDGVL</sequence>
<dbReference type="SMART" id="SM00822">
    <property type="entry name" value="PKS_KR"/>
    <property type="match status" value="1"/>
</dbReference>
<keyword evidence="6" id="KW-1185">Reference proteome</keyword>
<gene>
    <name evidence="5" type="ORF">UM93_06800</name>
</gene>
<dbReference type="STRING" id="1618207.UM93_06800"/>
<name>A0A0D4C2M8_9MICC</name>
<dbReference type="EMBL" id="CP011005">
    <property type="protein sequence ID" value="AJT42942.1"/>
    <property type="molecule type" value="Genomic_DNA"/>
</dbReference>
<dbReference type="FunFam" id="3.40.50.720:FF:000084">
    <property type="entry name" value="Short-chain dehydrogenase reductase"/>
    <property type="match status" value="1"/>
</dbReference>
<dbReference type="CDD" id="cd05233">
    <property type="entry name" value="SDR_c"/>
    <property type="match status" value="1"/>
</dbReference>
<dbReference type="KEGG" id="ari:UM93_06800"/>
<keyword evidence="3" id="KW-0520">NAD</keyword>
<dbReference type="Gene3D" id="3.40.50.720">
    <property type="entry name" value="NAD(P)-binding Rossmann-like Domain"/>
    <property type="match status" value="1"/>
</dbReference>
<dbReference type="AlphaFoldDB" id="A0A0D4C2M8"/>
<reference evidence="5 6" key="1">
    <citation type="journal article" date="2015" name="Genome Announc.">
        <title>Complete Genome Sequencing of Protease-Producing Novel Arthrobacter sp. Strain IHBB 11108 Using PacBio Single-Molecule Real-Time Sequencing Technology.</title>
        <authorList>
            <person name="Kiran S."/>
            <person name="Swarnkar M.K."/>
            <person name="Pal M."/>
            <person name="Thakur R."/>
            <person name="Tewari R."/>
            <person name="Singh A.K."/>
            <person name="Gulati A."/>
        </authorList>
    </citation>
    <scope>NUCLEOTIDE SEQUENCE [LARGE SCALE GENOMIC DNA]</scope>
    <source>
        <strain evidence="5 6">IHBB 11108</strain>
    </source>
</reference>
<dbReference type="InterPro" id="IPR057326">
    <property type="entry name" value="KR_dom"/>
</dbReference>
<dbReference type="Pfam" id="PF13561">
    <property type="entry name" value="adh_short_C2"/>
    <property type="match status" value="1"/>
</dbReference>
<dbReference type="InterPro" id="IPR036291">
    <property type="entry name" value="NAD(P)-bd_dom_sf"/>
</dbReference>
<dbReference type="PRINTS" id="PR00080">
    <property type="entry name" value="SDRFAMILY"/>
</dbReference>
<evidence type="ECO:0000313" key="5">
    <source>
        <dbReference type="EMBL" id="AJT42942.1"/>
    </source>
</evidence>
<proteinExistence type="inferred from homology"/>
<dbReference type="PATRIC" id="fig|1618207.4.peg.1378"/>
<dbReference type="GO" id="GO:0016491">
    <property type="term" value="F:oxidoreductase activity"/>
    <property type="evidence" value="ECO:0007669"/>
    <property type="project" value="UniProtKB-KW"/>
</dbReference>
<evidence type="ECO:0000313" key="6">
    <source>
        <dbReference type="Proteomes" id="UP000061839"/>
    </source>
</evidence>
<dbReference type="PANTHER" id="PTHR24321">
    <property type="entry name" value="DEHYDROGENASES, SHORT CHAIN"/>
    <property type="match status" value="1"/>
</dbReference>
<dbReference type="PANTHER" id="PTHR24321:SF8">
    <property type="entry name" value="ESTRADIOL 17-BETA-DEHYDROGENASE 8-RELATED"/>
    <property type="match status" value="1"/>
</dbReference>
<comment type="similarity">
    <text evidence="1">Belongs to the short-chain dehydrogenases/reductases (SDR) family.</text>
</comment>
<evidence type="ECO:0000259" key="4">
    <source>
        <dbReference type="SMART" id="SM00822"/>
    </source>
</evidence>
<evidence type="ECO:0000256" key="3">
    <source>
        <dbReference type="ARBA" id="ARBA00023027"/>
    </source>
</evidence>
<accession>A0A0D4C2M8</accession>